<keyword evidence="4" id="KW-1185">Reference proteome</keyword>
<organism evidence="3 4">
    <name type="scientific">Handroanthus impetiginosus</name>
    <dbReference type="NCBI Taxonomy" id="429701"/>
    <lineage>
        <taxon>Eukaryota</taxon>
        <taxon>Viridiplantae</taxon>
        <taxon>Streptophyta</taxon>
        <taxon>Embryophyta</taxon>
        <taxon>Tracheophyta</taxon>
        <taxon>Spermatophyta</taxon>
        <taxon>Magnoliopsida</taxon>
        <taxon>eudicotyledons</taxon>
        <taxon>Gunneridae</taxon>
        <taxon>Pentapetalae</taxon>
        <taxon>asterids</taxon>
        <taxon>lamiids</taxon>
        <taxon>Lamiales</taxon>
        <taxon>Bignoniaceae</taxon>
        <taxon>Crescentiina</taxon>
        <taxon>Tabebuia alliance</taxon>
        <taxon>Handroanthus</taxon>
    </lineage>
</organism>
<accession>A0A2G9G4A4</accession>
<feature type="compositionally biased region" description="Basic and acidic residues" evidence="1">
    <location>
        <begin position="137"/>
        <end position="155"/>
    </location>
</feature>
<name>A0A2G9G4A4_9LAMI</name>
<comment type="caution">
    <text evidence="3">The sequence shown here is derived from an EMBL/GenBank/DDBJ whole genome shotgun (WGS) entry which is preliminary data.</text>
</comment>
<evidence type="ECO:0000313" key="2">
    <source>
        <dbReference type="EMBL" id="PIM98269.1"/>
    </source>
</evidence>
<reference evidence="3" key="1">
    <citation type="submission" date="2017-07" db="EMBL/GenBank/DDBJ databases">
        <authorList>
            <person name="Sun Z.S."/>
            <person name="Albrecht U."/>
            <person name="Echele G."/>
            <person name="Lee C.C."/>
        </authorList>
    </citation>
    <scope>NUCLEOTIDE SEQUENCE</scope>
    <source>
        <strain evidence="3">UFG-1</strain>
        <tissue evidence="3">Leaf</tissue>
    </source>
</reference>
<reference evidence="3" key="3">
    <citation type="journal article" date="2018" name="Gigascience">
        <title>Genome assembly of the pink ipe (Handroanthus impetiginosus, Bignoniaceae), a highly-valued ecologically keystone neotropical timber forest tree.</title>
        <authorList>
            <person name="Silva-Junior O.B."/>
            <person name="Novaes E."/>
            <person name="Grattapaglia D."/>
            <person name="Collevatti R.G."/>
        </authorList>
    </citation>
    <scope>NUCLEOTIDE SEQUENCE [LARGE SCALE GENOMIC DNA]</scope>
    <source>
        <strain evidence="3">UFG-1</strain>
        <tissue evidence="3">Leaf</tissue>
    </source>
</reference>
<proteinExistence type="predicted"/>
<sequence>MESSSQPLGFCQRLMNFIMCKISRPTTHDSEVTVEFRHIDKSQKSTQTDEQTLVQDSLENKANQQDSSDRKTDARGKRPKKSVTFEESVGEGETHEKNQATKGNPESHEDAKLKPPRHWGPLQTVASHINEKAAAFIDRKKNEMKRNYSVDQQKS</sequence>
<dbReference type="AlphaFoldDB" id="A0A2G9G4A4"/>
<dbReference type="EMBL" id="NKXS01007146">
    <property type="protein sequence ID" value="PIN00144.1"/>
    <property type="molecule type" value="Genomic_DNA"/>
</dbReference>
<dbReference type="OrthoDB" id="913143at2759"/>
<feature type="compositionally biased region" description="Basic and acidic residues" evidence="1">
    <location>
        <begin position="67"/>
        <end position="76"/>
    </location>
</feature>
<feature type="region of interest" description="Disordered" evidence="1">
    <location>
        <begin position="136"/>
        <end position="155"/>
    </location>
</feature>
<gene>
    <name evidence="3" type="ORF">CDL12_27357</name>
    <name evidence="2" type="ORF">CDL12_29256</name>
</gene>
<evidence type="ECO:0000256" key="1">
    <source>
        <dbReference type="SAM" id="MobiDB-lite"/>
    </source>
</evidence>
<feature type="compositionally biased region" description="Polar residues" evidence="1">
    <location>
        <begin position="44"/>
        <end position="66"/>
    </location>
</feature>
<feature type="region of interest" description="Disordered" evidence="1">
    <location>
        <begin position="37"/>
        <end position="123"/>
    </location>
</feature>
<evidence type="ECO:0000313" key="3">
    <source>
        <dbReference type="EMBL" id="PIN00144.1"/>
    </source>
</evidence>
<protein>
    <submittedName>
        <fullName evidence="3">Uncharacterized protein</fullName>
    </submittedName>
</protein>
<dbReference type="EMBL" id="NKXS01008562">
    <property type="protein sequence ID" value="PIM98269.1"/>
    <property type="molecule type" value="Genomic_DNA"/>
</dbReference>
<dbReference type="Proteomes" id="UP000231279">
    <property type="component" value="Unassembled WGS sequence"/>
</dbReference>
<reference evidence="4" key="2">
    <citation type="journal article" date="2018" name="Gigascience">
        <title>Genome assembly of the Pink Ipe (Handroanthus impetiginosus, Bignoniaceae), a highly valued, ecologically keystone Neotropical timber forest tree.</title>
        <authorList>
            <person name="Silva-Junior O.B."/>
            <person name="Grattapaglia D."/>
            <person name="Novaes E."/>
            <person name="Collevatti R.G."/>
        </authorList>
    </citation>
    <scope>NUCLEOTIDE SEQUENCE [LARGE SCALE GENOMIC DNA]</scope>
    <source>
        <strain evidence="4">cv. UFG-1</strain>
    </source>
</reference>
<feature type="compositionally biased region" description="Basic and acidic residues" evidence="1">
    <location>
        <begin position="92"/>
        <end position="113"/>
    </location>
</feature>
<evidence type="ECO:0000313" key="4">
    <source>
        <dbReference type="Proteomes" id="UP000231279"/>
    </source>
</evidence>